<dbReference type="InterPro" id="IPR002104">
    <property type="entry name" value="Integrase_catalytic"/>
</dbReference>
<keyword evidence="4" id="KW-0233">DNA recombination</keyword>
<keyword evidence="3 5" id="KW-0238">DNA-binding</keyword>
<dbReference type="Gene3D" id="1.10.150.130">
    <property type="match status" value="1"/>
</dbReference>
<dbReference type="SUPFAM" id="SSF56349">
    <property type="entry name" value="DNA breaking-rejoining enzymes"/>
    <property type="match status" value="1"/>
</dbReference>
<dbReference type="PROSITE" id="PS51898">
    <property type="entry name" value="TYR_RECOMBINASE"/>
    <property type="match status" value="1"/>
</dbReference>
<dbReference type="GO" id="GO:0003677">
    <property type="term" value="F:DNA binding"/>
    <property type="evidence" value="ECO:0007669"/>
    <property type="project" value="UniProtKB-UniRule"/>
</dbReference>
<reference evidence="8" key="1">
    <citation type="submission" date="2022-09" db="EMBL/GenBank/DDBJ databases">
        <title>Intensive care unit water sources are persistently colonized with multi-drug resistant bacteria and are the site of extensive horizontal gene transfer of antibiotic resistance genes.</title>
        <authorList>
            <person name="Diorio-Toth L."/>
        </authorList>
    </citation>
    <scope>NUCLEOTIDE SEQUENCE</scope>
    <source>
        <strain evidence="8">GD04130</strain>
    </source>
</reference>
<dbReference type="Pfam" id="PF00589">
    <property type="entry name" value="Phage_integrase"/>
    <property type="match status" value="1"/>
</dbReference>
<evidence type="ECO:0000256" key="4">
    <source>
        <dbReference type="ARBA" id="ARBA00023172"/>
    </source>
</evidence>
<dbReference type="InterPro" id="IPR013762">
    <property type="entry name" value="Integrase-like_cat_sf"/>
</dbReference>
<proteinExistence type="inferred from homology"/>
<protein>
    <submittedName>
        <fullName evidence="8">Integrase arm-type DNA-binding domain-containing protein</fullName>
    </submittedName>
</protein>
<dbReference type="InterPro" id="IPR044068">
    <property type="entry name" value="CB"/>
</dbReference>
<dbReference type="InterPro" id="IPR038488">
    <property type="entry name" value="Integrase_DNA-bd_sf"/>
</dbReference>
<dbReference type="InterPro" id="IPR011010">
    <property type="entry name" value="DNA_brk_join_enz"/>
</dbReference>
<dbReference type="PANTHER" id="PTHR30629:SF2">
    <property type="entry name" value="PROPHAGE INTEGRASE INTS-RELATED"/>
    <property type="match status" value="1"/>
</dbReference>
<evidence type="ECO:0000256" key="3">
    <source>
        <dbReference type="ARBA" id="ARBA00023125"/>
    </source>
</evidence>
<dbReference type="GO" id="GO:0015074">
    <property type="term" value="P:DNA integration"/>
    <property type="evidence" value="ECO:0007669"/>
    <property type="project" value="UniProtKB-KW"/>
</dbReference>
<dbReference type="EMBL" id="JAODZU010000003">
    <property type="protein sequence ID" value="MDH0362356.1"/>
    <property type="molecule type" value="Genomic_DNA"/>
</dbReference>
<comment type="similarity">
    <text evidence="1">Belongs to the 'phage' integrase family.</text>
</comment>
<sequence>MAIHKLTDLKIRAKLREIQELSFSPKPKNALLGDGQGLYLSVTKTGTASWLFRYMDFGKAKSVGLGAYPATSLQRAREKAQALRDARATNVDPQAAKQEQEREYKLQQAKAKTFKTCAEEFIELSRPSWRNAKHAQQWQNTLLQYAYPVIGHLPIGAVQTEAVVRILTPIWTSKTETATRLRGRIEAILDWAAVHGLRQGDNPARLKGHLEHMLPKLRDARHVHHPALPYEHLPAFVAELQHQDGIARYALEFLILCASRTSEVLQATWSEFDLKKGVWTIPKERMKAGVEHRVPLSKRALAILKLVQPFSSETHVFPGGKKDKPLSNMAMSMLLRRMGYDAITVHGFRSTFRNWAGEQTNYPFEVCEQALAHRLPDAVAAAYLRSDFFERRASLLADWATYCQSKCLTSTVA</sequence>
<accession>A0AA42L6L1</accession>
<evidence type="ECO:0000313" key="9">
    <source>
        <dbReference type="Proteomes" id="UP001158297"/>
    </source>
</evidence>
<dbReference type="InterPro" id="IPR053876">
    <property type="entry name" value="Phage_int_M"/>
</dbReference>
<gene>
    <name evidence="8" type="ORF">N7330_04680</name>
</gene>
<dbReference type="GO" id="GO:0006310">
    <property type="term" value="P:DNA recombination"/>
    <property type="evidence" value="ECO:0007669"/>
    <property type="project" value="UniProtKB-KW"/>
</dbReference>
<dbReference type="InterPro" id="IPR025166">
    <property type="entry name" value="Integrase_DNA_bind_dom"/>
</dbReference>
<dbReference type="Pfam" id="PF22022">
    <property type="entry name" value="Phage_int_M"/>
    <property type="match status" value="1"/>
</dbReference>
<dbReference type="PROSITE" id="PS51900">
    <property type="entry name" value="CB"/>
    <property type="match status" value="1"/>
</dbReference>
<dbReference type="Gene3D" id="3.30.160.390">
    <property type="entry name" value="Integrase, DNA-binding domain"/>
    <property type="match status" value="1"/>
</dbReference>
<evidence type="ECO:0000259" key="7">
    <source>
        <dbReference type="PROSITE" id="PS51900"/>
    </source>
</evidence>
<dbReference type="RefSeq" id="WP_279859788.1">
    <property type="nucleotide sequence ID" value="NZ_JAODZU010000003.1"/>
</dbReference>
<name>A0AA42L6L1_9BURK</name>
<dbReference type="CDD" id="cd00801">
    <property type="entry name" value="INT_P4_C"/>
    <property type="match status" value="1"/>
</dbReference>
<comment type="caution">
    <text evidence="8">The sequence shown here is derived from an EMBL/GenBank/DDBJ whole genome shotgun (WGS) entry which is preliminary data.</text>
</comment>
<evidence type="ECO:0000313" key="8">
    <source>
        <dbReference type="EMBL" id="MDH0362356.1"/>
    </source>
</evidence>
<evidence type="ECO:0000256" key="1">
    <source>
        <dbReference type="ARBA" id="ARBA00008857"/>
    </source>
</evidence>
<dbReference type="PANTHER" id="PTHR30629">
    <property type="entry name" value="PROPHAGE INTEGRASE"/>
    <property type="match status" value="1"/>
</dbReference>
<dbReference type="InterPro" id="IPR050808">
    <property type="entry name" value="Phage_Integrase"/>
</dbReference>
<keyword evidence="2" id="KW-0229">DNA integration</keyword>
<organism evidence="8 9">
    <name type="scientific">Comamonas aquatica</name>
    <dbReference type="NCBI Taxonomy" id="225991"/>
    <lineage>
        <taxon>Bacteria</taxon>
        <taxon>Pseudomonadati</taxon>
        <taxon>Pseudomonadota</taxon>
        <taxon>Betaproteobacteria</taxon>
        <taxon>Burkholderiales</taxon>
        <taxon>Comamonadaceae</taxon>
        <taxon>Comamonas</taxon>
    </lineage>
</organism>
<evidence type="ECO:0000256" key="2">
    <source>
        <dbReference type="ARBA" id="ARBA00022908"/>
    </source>
</evidence>
<dbReference type="Gene3D" id="1.10.443.10">
    <property type="entry name" value="Intergrase catalytic core"/>
    <property type="match status" value="1"/>
</dbReference>
<feature type="domain" description="Core-binding (CB)" evidence="7">
    <location>
        <begin position="112"/>
        <end position="193"/>
    </location>
</feature>
<dbReference type="Pfam" id="PF13356">
    <property type="entry name" value="Arm-DNA-bind_3"/>
    <property type="match status" value="1"/>
</dbReference>
<dbReference type="Proteomes" id="UP001158297">
    <property type="component" value="Unassembled WGS sequence"/>
</dbReference>
<dbReference type="InterPro" id="IPR010998">
    <property type="entry name" value="Integrase_recombinase_N"/>
</dbReference>
<dbReference type="AlphaFoldDB" id="A0AA42L6L1"/>
<feature type="domain" description="Tyr recombinase" evidence="6">
    <location>
        <begin position="223"/>
        <end position="397"/>
    </location>
</feature>
<evidence type="ECO:0000259" key="6">
    <source>
        <dbReference type="PROSITE" id="PS51898"/>
    </source>
</evidence>
<evidence type="ECO:0000256" key="5">
    <source>
        <dbReference type="PROSITE-ProRule" id="PRU01248"/>
    </source>
</evidence>